<dbReference type="Pfam" id="PF17820">
    <property type="entry name" value="PDZ_6"/>
    <property type="match status" value="1"/>
</dbReference>
<keyword evidence="7 11" id="KW-0862">Zinc</keyword>
<dbReference type="InterPro" id="IPR008915">
    <property type="entry name" value="Peptidase_M50"/>
</dbReference>
<reference evidence="14" key="1">
    <citation type="submission" date="2016-10" db="EMBL/GenBank/DDBJ databases">
        <authorList>
            <person name="Varghese N."/>
            <person name="Submissions S."/>
        </authorList>
    </citation>
    <scope>NUCLEOTIDE SEQUENCE [LARGE SCALE GENOMIC DNA]</scope>
    <source>
        <strain evidence="14">DSM 23664</strain>
    </source>
</reference>
<dbReference type="GO" id="GO:0006508">
    <property type="term" value="P:proteolysis"/>
    <property type="evidence" value="ECO:0007669"/>
    <property type="project" value="UniProtKB-KW"/>
</dbReference>
<gene>
    <name evidence="13" type="ORF">SAMN04488102_101307</name>
</gene>
<protein>
    <recommendedName>
        <fullName evidence="11">Zinc metalloprotease</fullName>
        <ecNumber evidence="11">3.4.24.-</ecNumber>
    </recommendedName>
</protein>
<dbReference type="EMBL" id="FOLT01000001">
    <property type="protein sequence ID" value="SFB89522.1"/>
    <property type="molecule type" value="Genomic_DNA"/>
</dbReference>
<dbReference type="SMART" id="SM00228">
    <property type="entry name" value="PDZ"/>
    <property type="match status" value="1"/>
</dbReference>
<feature type="transmembrane region" description="Helical" evidence="11">
    <location>
        <begin position="6"/>
        <end position="26"/>
    </location>
</feature>
<dbReference type="InterPro" id="IPR036034">
    <property type="entry name" value="PDZ_sf"/>
</dbReference>
<dbReference type="GO" id="GO:0004222">
    <property type="term" value="F:metalloendopeptidase activity"/>
    <property type="evidence" value="ECO:0007669"/>
    <property type="project" value="InterPro"/>
</dbReference>
<feature type="transmembrane region" description="Helical" evidence="11">
    <location>
        <begin position="344"/>
        <end position="365"/>
    </location>
</feature>
<proteinExistence type="inferred from homology"/>
<comment type="subcellular location">
    <subcellularLocation>
        <location evidence="2">Membrane</location>
        <topology evidence="2">Multi-pass membrane protein</topology>
    </subcellularLocation>
</comment>
<dbReference type="STRING" id="753702.SAMN04488102_101307"/>
<dbReference type="GO" id="GO:0046872">
    <property type="term" value="F:metal ion binding"/>
    <property type="evidence" value="ECO:0007669"/>
    <property type="project" value="UniProtKB-KW"/>
</dbReference>
<evidence type="ECO:0000256" key="3">
    <source>
        <dbReference type="ARBA" id="ARBA00007931"/>
    </source>
</evidence>
<evidence type="ECO:0000256" key="1">
    <source>
        <dbReference type="ARBA" id="ARBA00001947"/>
    </source>
</evidence>
<dbReference type="CDD" id="cd06163">
    <property type="entry name" value="S2P-M50_PDZ_RseP-like"/>
    <property type="match status" value="1"/>
</dbReference>
<evidence type="ECO:0000256" key="6">
    <source>
        <dbReference type="ARBA" id="ARBA00022801"/>
    </source>
</evidence>
<feature type="transmembrane region" description="Helical" evidence="11">
    <location>
        <begin position="304"/>
        <end position="324"/>
    </location>
</feature>
<dbReference type="PANTHER" id="PTHR42837:SF2">
    <property type="entry name" value="MEMBRANE METALLOPROTEASE ARASP2, CHLOROPLASTIC-RELATED"/>
    <property type="match status" value="1"/>
</dbReference>
<accession>A0A1I1ES50</accession>
<evidence type="ECO:0000259" key="12">
    <source>
        <dbReference type="SMART" id="SM00228"/>
    </source>
</evidence>
<dbReference type="InterPro" id="IPR004387">
    <property type="entry name" value="Pept_M50_Zn"/>
</dbReference>
<evidence type="ECO:0000256" key="10">
    <source>
        <dbReference type="ARBA" id="ARBA00023136"/>
    </source>
</evidence>
<evidence type="ECO:0000256" key="4">
    <source>
        <dbReference type="ARBA" id="ARBA00022670"/>
    </source>
</evidence>
<dbReference type="NCBIfam" id="TIGR00054">
    <property type="entry name" value="RIP metalloprotease RseP"/>
    <property type="match status" value="1"/>
</dbReference>
<evidence type="ECO:0000256" key="11">
    <source>
        <dbReference type="RuleBase" id="RU362031"/>
    </source>
</evidence>
<dbReference type="AlphaFoldDB" id="A0A1I1ES50"/>
<keyword evidence="10 11" id="KW-0472">Membrane</keyword>
<organism evidence="13 14">
    <name type="scientific">Alkalibacterium subtropicum</name>
    <dbReference type="NCBI Taxonomy" id="753702"/>
    <lineage>
        <taxon>Bacteria</taxon>
        <taxon>Bacillati</taxon>
        <taxon>Bacillota</taxon>
        <taxon>Bacilli</taxon>
        <taxon>Lactobacillales</taxon>
        <taxon>Carnobacteriaceae</taxon>
        <taxon>Alkalibacterium</taxon>
    </lineage>
</organism>
<keyword evidence="6 11" id="KW-0378">Hydrolase</keyword>
<evidence type="ECO:0000256" key="9">
    <source>
        <dbReference type="ARBA" id="ARBA00023049"/>
    </source>
</evidence>
<dbReference type="PANTHER" id="PTHR42837">
    <property type="entry name" value="REGULATOR OF SIGMA-E PROTEASE RSEP"/>
    <property type="match status" value="1"/>
</dbReference>
<keyword evidence="9 11" id="KW-0482">Metalloprotease</keyword>
<evidence type="ECO:0000313" key="14">
    <source>
        <dbReference type="Proteomes" id="UP000199612"/>
    </source>
</evidence>
<dbReference type="OrthoDB" id="9782003at2"/>
<evidence type="ECO:0000313" key="13">
    <source>
        <dbReference type="EMBL" id="SFB89522.1"/>
    </source>
</evidence>
<feature type="transmembrane region" description="Helical" evidence="11">
    <location>
        <begin position="394"/>
        <end position="413"/>
    </location>
</feature>
<sequence length="422" mass="46603">MIQNILAFILVFGIIVVVHEFGHFYFAKRAGILVREFAIGFGPKLFYHRKGETTYTVRMLPVGGYVRMAGYEEEADLRPGMAVQLSLDSNDNVKKIDIQGSEETVDSIPVEVSSFDFDEKMYLTGRVGMDTEETTFNVNRDALLVEKDGTLLQIAPKDRQFQSASLPNRMLTNFAGPLNNFILAILAFTLLAFVQGGVRSDEARFGNVEENTPAAEAGVETGDRVLSIDGQDVDSWNEMVLIIQDNPNEELTFTLETEEGDVYEETIVPSGVEVEGDTIGRIGVEAYMENDFGAKLTYGFTETFFIISQIFTLLASFFTGGFSVDQLGGPVAIYATTEQVVQAGTIGLISWLGFLSVNLGIMNLLPIPALDGGKLLLNIIEGVRKKPLSQEKEGYITLVGVLFLLILMLLVTWNDIQTFFLN</sequence>
<evidence type="ECO:0000256" key="7">
    <source>
        <dbReference type="ARBA" id="ARBA00022833"/>
    </source>
</evidence>
<dbReference type="Pfam" id="PF02163">
    <property type="entry name" value="Peptidase_M50"/>
    <property type="match status" value="1"/>
</dbReference>
<comment type="similarity">
    <text evidence="3 11">Belongs to the peptidase M50B family.</text>
</comment>
<dbReference type="CDD" id="cd23081">
    <property type="entry name" value="cpPDZ_EcRseP-like"/>
    <property type="match status" value="1"/>
</dbReference>
<keyword evidence="14" id="KW-1185">Reference proteome</keyword>
<feature type="domain" description="PDZ" evidence="12">
    <location>
        <begin position="184"/>
        <end position="259"/>
    </location>
</feature>
<dbReference type="Proteomes" id="UP000199612">
    <property type="component" value="Unassembled WGS sequence"/>
</dbReference>
<name>A0A1I1ES50_9LACT</name>
<keyword evidence="11" id="KW-0479">Metal-binding</keyword>
<keyword evidence="8 11" id="KW-1133">Transmembrane helix</keyword>
<comment type="cofactor">
    <cofactor evidence="1 11">
        <name>Zn(2+)</name>
        <dbReference type="ChEBI" id="CHEBI:29105"/>
    </cofactor>
</comment>
<keyword evidence="5 11" id="KW-0812">Transmembrane</keyword>
<evidence type="ECO:0000256" key="8">
    <source>
        <dbReference type="ARBA" id="ARBA00022989"/>
    </source>
</evidence>
<keyword evidence="4 13" id="KW-0645">Protease</keyword>
<dbReference type="SUPFAM" id="SSF50156">
    <property type="entry name" value="PDZ domain-like"/>
    <property type="match status" value="1"/>
</dbReference>
<dbReference type="GO" id="GO:0016020">
    <property type="term" value="C:membrane"/>
    <property type="evidence" value="ECO:0007669"/>
    <property type="project" value="UniProtKB-SubCell"/>
</dbReference>
<dbReference type="Gene3D" id="2.30.42.10">
    <property type="match status" value="1"/>
</dbReference>
<evidence type="ECO:0000256" key="2">
    <source>
        <dbReference type="ARBA" id="ARBA00004141"/>
    </source>
</evidence>
<dbReference type="InterPro" id="IPR001478">
    <property type="entry name" value="PDZ"/>
</dbReference>
<dbReference type="InterPro" id="IPR041489">
    <property type="entry name" value="PDZ_6"/>
</dbReference>
<dbReference type="EC" id="3.4.24.-" evidence="11"/>
<evidence type="ECO:0000256" key="5">
    <source>
        <dbReference type="ARBA" id="ARBA00022692"/>
    </source>
</evidence>